<dbReference type="InterPro" id="IPR017853">
    <property type="entry name" value="GH"/>
</dbReference>
<dbReference type="Pfam" id="PF21365">
    <property type="entry name" value="Glyco_hydro_31_3rd"/>
    <property type="match status" value="1"/>
</dbReference>
<comment type="similarity">
    <text evidence="1 2">Belongs to the glycosyl hydrolase 31 family.</text>
</comment>
<dbReference type="GO" id="GO:0030246">
    <property type="term" value="F:carbohydrate binding"/>
    <property type="evidence" value="ECO:0007669"/>
    <property type="project" value="InterPro"/>
</dbReference>
<dbReference type="AlphaFoldDB" id="A0A6G1U1I6"/>
<name>A0A6G1U1I6_9BACT</name>
<evidence type="ECO:0000256" key="1">
    <source>
        <dbReference type="ARBA" id="ARBA00007806"/>
    </source>
</evidence>
<evidence type="ECO:0000256" key="2">
    <source>
        <dbReference type="RuleBase" id="RU361185"/>
    </source>
</evidence>
<dbReference type="InterPro" id="IPR000322">
    <property type="entry name" value="Glyco_hydro_31_TIM"/>
</dbReference>
<dbReference type="Pfam" id="PF17137">
    <property type="entry name" value="DUF5110"/>
    <property type="match status" value="1"/>
</dbReference>
<dbReference type="Pfam" id="PF01055">
    <property type="entry name" value="Glyco_hydro_31_2nd"/>
    <property type="match status" value="1"/>
</dbReference>
<dbReference type="InterPro" id="IPR051816">
    <property type="entry name" value="Glycosyl_Hydrolase_31"/>
</dbReference>
<dbReference type="CDD" id="cd14752">
    <property type="entry name" value="GH31_N"/>
    <property type="match status" value="1"/>
</dbReference>
<dbReference type="CDD" id="cd06591">
    <property type="entry name" value="GH31_xylosidase_XylS"/>
    <property type="match status" value="1"/>
</dbReference>
<gene>
    <name evidence="7" type="ORF">F7D73_10840</name>
</gene>
<evidence type="ECO:0000259" key="5">
    <source>
        <dbReference type="Pfam" id="PF17137"/>
    </source>
</evidence>
<dbReference type="Gene3D" id="3.20.20.80">
    <property type="entry name" value="Glycosidases"/>
    <property type="match status" value="1"/>
</dbReference>
<dbReference type="InterPro" id="IPR033403">
    <property type="entry name" value="DUF5110"/>
</dbReference>
<dbReference type="Gene3D" id="2.60.40.1760">
    <property type="entry name" value="glycosyl hydrolase (family 31)"/>
    <property type="match status" value="1"/>
</dbReference>
<dbReference type="InterPro" id="IPR025887">
    <property type="entry name" value="Glyco_hydro_31_N_dom"/>
</dbReference>
<organism evidence="7 8">
    <name type="scientific">Segatella copri</name>
    <dbReference type="NCBI Taxonomy" id="165179"/>
    <lineage>
        <taxon>Bacteria</taxon>
        <taxon>Pseudomonadati</taxon>
        <taxon>Bacteroidota</taxon>
        <taxon>Bacteroidia</taxon>
        <taxon>Bacteroidales</taxon>
        <taxon>Prevotellaceae</taxon>
        <taxon>Segatella</taxon>
    </lineage>
</organism>
<dbReference type="GO" id="GO:0005975">
    <property type="term" value="P:carbohydrate metabolic process"/>
    <property type="evidence" value="ECO:0007669"/>
    <property type="project" value="InterPro"/>
</dbReference>
<feature type="domain" description="Glycoside hydrolase family 31 TIM barrel" evidence="3">
    <location>
        <begin position="252"/>
        <end position="595"/>
    </location>
</feature>
<dbReference type="EMBL" id="VZCB01000079">
    <property type="protein sequence ID" value="MQN81434.1"/>
    <property type="molecule type" value="Genomic_DNA"/>
</dbReference>
<evidence type="ECO:0000313" key="8">
    <source>
        <dbReference type="Proteomes" id="UP000480425"/>
    </source>
</evidence>
<dbReference type="Proteomes" id="UP000480425">
    <property type="component" value="Unassembled WGS sequence"/>
</dbReference>
<keyword evidence="2" id="KW-0378">Hydrolase</keyword>
<evidence type="ECO:0000259" key="6">
    <source>
        <dbReference type="Pfam" id="PF21365"/>
    </source>
</evidence>
<feature type="domain" description="Glycoside hydrolase family 31 N-terminal" evidence="4">
    <location>
        <begin position="23"/>
        <end position="202"/>
    </location>
</feature>
<reference evidence="7 8" key="1">
    <citation type="submission" date="2019-09" db="EMBL/GenBank/DDBJ databases">
        <title>Distinct polysaccharide growth profiles of human intestinal Prevotella copri isolates.</title>
        <authorList>
            <person name="Fehlner-Peach H."/>
            <person name="Magnabosco C."/>
            <person name="Raghavan V."/>
            <person name="Scher J.U."/>
            <person name="Tett A."/>
            <person name="Cox L.M."/>
            <person name="Gottsegen C."/>
            <person name="Watters A."/>
            <person name="Wiltshire- Gordon J.D."/>
            <person name="Segata N."/>
            <person name="Bonneau R."/>
            <person name="Littman D.R."/>
        </authorList>
    </citation>
    <scope>NUCLEOTIDE SEQUENCE [LARGE SCALE GENOMIC DNA]</scope>
    <source>
        <strain evidence="8">iA622</strain>
    </source>
</reference>
<dbReference type="InterPro" id="IPR013780">
    <property type="entry name" value="Glyco_hydro_b"/>
</dbReference>
<dbReference type="OrthoDB" id="176168at2"/>
<feature type="domain" description="DUF5110" evidence="5">
    <location>
        <begin position="712"/>
        <end position="779"/>
    </location>
</feature>
<dbReference type="PANTHER" id="PTHR43863">
    <property type="entry name" value="HYDROLASE, PUTATIVE (AFU_ORTHOLOGUE AFUA_1G03140)-RELATED"/>
    <property type="match status" value="1"/>
</dbReference>
<keyword evidence="2" id="KW-0326">Glycosidase</keyword>
<dbReference type="SUPFAM" id="SSF51445">
    <property type="entry name" value="(Trans)glycosidases"/>
    <property type="match status" value="1"/>
</dbReference>
<accession>A0A6G1U1I6</accession>
<protein>
    <submittedName>
        <fullName evidence="7">DUF5110 domain-containing protein</fullName>
    </submittedName>
</protein>
<dbReference type="Gene3D" id="2.60.40.1180">
    <property type="entry name" value="Golgi alpha-mannosidase II"/>
    <property type="match status" value="2"/>
</dbReference>
<proteinExistence type="inferred from homology"/>
<dbReference type="InterPro" id="IPR048395">
    <property type="entry name" value="Glyco_hydro_31_C"/>
</dbReference>
<evidence type="ECO:0000259" key="3">
    <source>
        <dbReference type="Pfam" id="PF01055"/>
    </source>
</evidence>
<comment type="caution">
    <text evidence="7">The sequence shown here is derived from an EMBL/GenBank/DDBJ whole genome shotgun (WGS) entry which is preliminary data.</text>
</comment>
<dbReference type="Pfam" id="PF13802">
    <property type="entry name" value="Gal_mutarotas_2"/>
    <property type="match status" value="1"/>
</dbReference>
<evidence type="ECO:0000259" key="4">
    <source>
        <dbReference type="Pfam" id="PF13802"/>
    </source>
</evidence>
<feature type="domain" description="Glycosyl hydrolase family 31 C-terminal" evidence="6">
    <location>
        <begin position="603"/>
        <end position="695"/>
    </location>
</feature>
<evidence type="ECO:0000313" key="7">
    <source>
        <dbReference type="EMBL" id="MQN81434.1"/>
    </source>
</evidence>
<dbReference type="SUPFAM" id="SSF74650">
    <property type="entry name" value="Galactose mutarotase-like"/>
    <property type="match status" value="1"/>
</dbReference>
<dbReference type="InterPro" id="IPR011013">
    <property type="entry name" value="Gal_mutarotase_sf_dom"/>
</dbReference>
<dbReference type="SUPFAM" id="SSF51011">
    <property type="entry name" value="Glycosyl hydrolase domain"/>
    <property type="match status" value="1"/>
</dbReference>
<dbReference type="PANTHER" id="PTHR43863:SF2">
    <property type="entry name" value="MALTASE-GLUCOAMYLASE"/>
    <property type="match status" value="1"/>
</dbReference>
<sequence>MGAGEVHAVFNGLEWQKGNGKLLVQFVKPDVVRVRFQPEGKFAGNGTDVCVPRKDKKIKLRYGKDYLSMTSDSLVVKIDQSSGAISYFDHQHHLLLSENLKNPRSSQKVYQEKVTFDEKTRRVVHTANGDVEEMDVLKRDTLGSAYRYQMNFNWKKDEAIYGLGSHVEDYMNLRGKKMWLCQHNLKAMVPVLNSTAGYGLLFDAGCAMIYNNVADSSYVEMEAAQEIDYYMMKGHNMDAVVVNYRQLTGECPMMPQYLFGYTQSKERYCSSRELESIVREYRQRKIPLDMIVQDWSYWPAGHWGEMKMDTKFYPDKKALADSLHAMNCKLMISIWPNAQFCPQNDDFKKRGWILPGGSVYDAYNPKARSLYWDYANNEFFKNGFDAWWCDSSEPVDGDWNNPMRKGYGHQNHAERWKLNTRALSDMLGAERSQTYSLYHAMGIYEHQRAVTDGKRVVNLTRSSYAGQQRFSTITWNGDTYASWKSFAQMIPAGLNFMATGCPYWTIDVGAFFVGPDKWNRWFYKGEFPKGCNDPAYRELYTRMFQFATFLPMLRSHGTDTPREVWRFGNPGEPFYESIVNHIRLRYELLPYTYSLASKVTRDGYTLARALAFDFASDSIVHDIKDEFMMGPSFLVAPMTQPLMQYGEASRKVYLPKTDAGWYDYWTGKHEDGGRWIEAAAPIEHSPLYVKAGSIIPFAVCQQFTGEQPDAPYTIKIYPGADADFEIYEDAGDGYAYEKNAFATYRLHWNDKAKTLEISARKGSYRNMVKERQLNIELLDGTKNTVTYKGKALKVVMGN</sequence>
<dbReference type="GO" id="GO:0004553">
    <property type="term" value="F:hydrolase activity, hydrolyzing O-glycosyl compounds"/>
    <property type="evidence" value="ECO:0007669"/>
    <property type="project" value="InterPro"/>
</dbReference>